<evidence type="ECO:0000256" key="2">
    <source>
        <dbReference type="ARBA" id="ARBA00008170"/>
    </source>
</evidence>
<comment type="caution">
    <text evidence="11">The sequence shown here is derived from an EMBL/GenBank/DDBJ whole genome shotgun (WGS) entry which is preliminary data.</text>
</comment>
<keyword evidence="3" id="KW-0813">Transport</keyword>
<reference evidence="11" key="2">
    <citation type="journal article" date="2022" name="Microbiol. Resour. Announc.">
        <title>Whole-Genome Sequence of Entomortierella parvispora E1425, a Mucoromycotan Fungus Associated with Burkholderiaceae-Related Endosymbiotic Bacteria.</title>
        <authorList>
            <person name="Herlambang A."/>
            <person name="Guo Y."/>
            <person name="Takashima Y."/>
            <person name="Narisawa K."/>
            <person name="Ohta H."/>
            <person name="Nishizawa T."/>
        </authorList>
    </citation>
    <scope>NUCLEOTIDE SEQUENCE</scope>
    <source>
        <strain evidence="11">E1425</strain>
    </source>
</reference>
<gene>
    <name evidence="11" type="ORF">EMPS_02760</name>
</gene>
<dbReference type="Pfam" id="PF01699">
    <property type="entry name" value="Na_Ca_ex"/>
    <property type="match status" value="2"/>
</dbReference>
<dbReference type="GO" id="GO:0006874">
    <property type="term" value="P:intracellular calcium ion homeostasis"/>
    <property type="evidence" value="ECO:0007669"/>
    <property type="project" value="TreeGrafter"/>
</dbReference>
<evidence type="ECO:0000259" key="10">
    <source>
        <dbReference type="Pfam" id="PF01699"/>
    </source>
</evidence>
<feature type="transmembrane region" description="Helical" evidence="9">
    <location>
        <begin position="287"/>
        <end position="308"/>
    </location>
</feature>
<dbReference type="InterPro" id="IPR004837">
    <property type="entry name" value="NaCa_Exmemb"/>
</dbReference>
<dbReference type="InterPro" id="IPR044880">
    <property type="entry name" value="NCX_ion-bd_dom_sf"/>
</dbReference>
<dbReference type="GO" id="GO:0005774">
    <property type="term" value="C:vacuolar membrane"/>
    <property type="evidence" value="ECO:0007669"/>
    <property type="project" value="UniProtKB-ARBA"/>
</dbReference>
<evidence type="ECO:0000256" key="5">
    <source>
        <dbReference type="ARBA" id="ARBA00022989"/>
    </source>
</evidence>
<feature type="transmembrane region" description="Helical" evidence="9">
    <location>
        <begin position="561"/>
        <end position="586"/>
    </location>
</feature>
<keyword evidence="12" id="KW-1185">Reference proteome</keyword>
<accession>A0A9P3H5D3</accession>
<protein>
    <submittedName>
        <fullName evidence="11">Ca2+:H+ antiporter</fullName>
    </submittedName>
</protein>
<keyword evidence="6" id="KW-0406">Ion transport</keyword>
<evidence type="ECO:0000313" key="11">
    <source>
        <dbReference type="EMBL" id="GJJ70411.1"/>
    </source>
</evidence>
<evidence type="ECO:0000313" key="12">
    <source>
        <dbReference type="Proteomes" id="UP000827284"/>
    </source>
</evidence>
<dbReference type="GO" id="GO:0012505">
    <property type="term" value="C:endomembrane system"/>
    <property type="evidence" value="ECO:0007669"/>
    <property type="project" value="UniProtKB-SubCell"/>
</dbReference>
<feature type="compositionally biased region" description="Low complexity" evidence="8">
    <location>
        <begin position="108"/>
        <end position="119"/>
    </location>
</feature>
<feature type="region of interest" description="Disordered" evidence="8">
    <location>
        <begin position="65"/>
        <end position="84"/>
    </location>
</feature>
<dbReference type="PANTHER" id="PTHR31503:SF22">
    <property type="entry name" value="VACUOLAR CALCIUM ION TRANSPORTER"/>
    <property type="match status" value="1"/>
</dbReference>
<keyword evidence="7 9" id="KW-0472">Membrane</keyword>
<feature type="domain" description="Sodium/calcium exchanger membrane region" evidence="10">
    <location>
        <begin position="287"/>
        <end position="464"/>
    </location>
</feature>
<feature type="compositionally biased region" description="Low complexity" evidence="8">
    <location>
        <begin position="29"/>
        <end position="40"/>
    </location>
</feature>
<dbReference type="OrthoDB" id="1699231at2759"/>
<comment type="similarity">
    <text evidence="2">Belongs to the Ca(2+):cation antiporter (CaCA) (TC 2.A.19) family.</text>
</comment>
<evidence type="ECO:0000256" key="3">
    <source>
        <dbReference type="ARBA" id="ARBA00022448"/>
    </source>
</evidence>
<proteinExistence type="inferred from homology"/>
<feature type="transmembrane region" description="Helical" evidence="9">
    <location>
        <begin position="320"/>
        <end position="345"/>
    </location>
</feature>
<feature type="domain" description="Sodium/calcium exchanger membrane region" evidence="10">
    <location>
        <begin position="497"/>
        <end position="638"/>
    </location>
</feature>
<comment type="subcellular location">
    <subcellularLocation>
        <location evidence="1">Endomembrane system</location>
        <topology evidence="1">Multi-pass membrane protein</topology>
    </subcellularLocation>
</comment>
<evidence type="ECO:0000256" key="7">
    <source>
        <dbReference type="ARBA" id="ARBA00023136"/>
    </source>
</evidence>
<evidence type="ECO:0000256" key="9">
    <source>
        <dbReference type="SAM" id="Phobius"/>
    </source>
</evidence>
<evidence type="ECO:0000256" key="1">
    <source>
        <dbReference type="ARBA" id="ARBA00004127"/>
    </source>
</evidence>
<dbReference type="InterPro" id="IPR004713">
    <property type="entry name" value="CaH_exchang"/>
</dbReference>
<feature type="transmembrane region" description="Helical" evidence="9">
    <location>
        <begin position="351"/>
        <end position="375"/>
    </location>
</feature>
<feature type="region of interest" description="Disordered" evidence="8">
    <location>
        <begin position="97"/>
        <end position="125"/>
    </location>
</feature>
<keyword evidence="4 9" id="KW-0812">Transmembrane</keyword>
<evidence type="ECO:0000256" key="4">
    <source>
        <dbReference type="ARBA" id="ARBA00022692"/>
    </source>
</evidence>
<feature type="transmembrane region" description="Helical" evidence="9">
    <location>
        <begin position="620"/>
        <end position="639"/>
    </location>
</feature>
<reference evidence="11" key="1">
    <citation type="submission" date="2021-11" db="EMBL/GenBank/DDBJ databases">
        <authorList>
            <person name="Herlambang A."/>
            <person name="Guo Y."/>
            <person name="Takashima Y."/>
            <person name="Nishizawa T."/>
        </authorList>
    </citation>
    <scope>NUCLEOTIDE SEQUENCE</scope>
    <source>
        <strain evidence="11">E1425</strain>
    </source>
</reference>
<dbReference type="Proteomes" id="UP000827284">
    <property type="component" value="Unassembled WGS sequence"/>
</dbReference>
<feature type="transmembrane region" description="Helical" evidence="9">
    <location>
        <begin position="592"/>
        <end position="613"/>
    </location>
</feature>
<dbReference type="PANTHER" id="PTHR31503">
    <property type="entry name" value="VACUOLAR CALCIUM ION TRANSPORTER"/>
    <property type="match status" value="1"/>
</dbReference>
<feature type="transmembrane region" description="Helical" evidence="9">
    <location>
        <begin position="528"/>
        <end position="549"/>
    </location>
</feature>
<feature type="transmembrane region" description="Helical" evidence="9">
    <location>
        <begin position="387"/>
        <end position="405"/>
    </location>
</feature>
<dbReference type="AlphaFoldDB" id="A0A9P3H5D3"/>
<feature type="transmembrane region" description="Helical" evidence="9">
    <location>
        <begin position="207"/>
        <end position="227"/>
    </location>
</feature>
<name>A0A9P3H5D3_9FUNG</name>
<dbReference type="GO" id="GO:0015369">
    <property type="term" value="F:calcium:proton antiporter activity"/>
    <property type="evidence" value="ECO:0007669"/>
    <property type="project" value="TreeGrafter"/>
</dbReference>
<feature type="transmembrane region" description="Helical" evidence="9">
    <location>
        <begin position="490"/>
        <end position="508"/>
    </location>
</feature>
<dbReference type="EMBL" id="BQFW01000004">
    <property type="protein sequence ID" value="GJJ70411.1"/>
    <property type="molecule type" value="Genomic_DNA"/>
</dbReference>
<feature type="transmembrane region" description="Helical" evidence="9">
    <location>
        <begin position="444"/>
        <end position="462"/>
    </location>
</feature>
<keyword evidence="5 9" id="KW-1133">Transmembrane helix</keyword>
<sequence length="666" mass="72576">MAQPNSGDSITVIPHTAEAPAPSSSTNPRATTITRASTTIDNNRGAALAPRPLFLGGRLRSRATAYSTAATEKTNNAEPPSSEVRRRVMFDEEKSGDLTLSGTGMIEPSSSPSPTATTTKDNKRLSTTVELSHIDKHDGRPLEDLKKDLEEKVNKVQVGLEHGIDHIEENVEEHYRTWTDRLHGHRPDRHLFPYRSVKENLRAARTFLRRFFFLILIIPAWVVPFVLTNQAKHKLEEEHSAAPPPAHGANGTTGAMLMWASAAATGGGEAGGEGGESEVMLSTGANFVVFILNMLVMMHLGKAAGVALEELVPRFGPSIVSVFDAMTSSSVELAVALFALIHGLVSVVQAAMLGAMLNNLLLMLGVAVTYGGYYHEHQYLNKDTTQTSINILMLTCIAYIIPVAMDSTLRSVYSANMPVVTDPHQVAEQKALLESLVDRDILKVSHGMAIVFLIIYGACLLYQYHSRTFMVTPEAKHEGPHSVEKRYTHFWFAGFAYLCCMAAQIYSAKLLVRSVESLGHQLNLGEPFVGFILLPIVLIADLQEEVVAVRESKANHLDKAVSLMVGSCMQIALLVTPILVLIGWGIGQPMTFRFSYLEAAVLVGSVLIVNYLIGDRETNWFEGVILLAIFLLCAIAFYYDDSAPAEGASLDKGISEAGSHALRPLT</sequence>
<feature type="region of interest" description="Disordered" evidence="8">
    <location>
        <begin position="1"/>
        <end position="45"/>
    </location>
</feature>
<evidence type="ECO:0000256" key="8">
    <source>
        <dbReference type="SAM" id="MobiDB-lite"/>
    </source>
</evidence>
<organism evidence="11 12">
    <name type="scientific">Entomortierella parvispora</name>
    <dbReference type="NCBI Taxonomy" id="205924"/>
    <lineage>
        <taxon>Eukaryota</taxon>
        <taxon>Fungi</taxon>
        <taxon>Fungi incertae sedis</taxon>
        <taxon>Mucoromycota</taxon>
        <taxon>Mortierellomycotina</taxon>
        <taxon>Mortierellomycetes</taxon>
        <taxon>Mortierellales</taxon>
        <taxon>Mortierellaceae</taxon>
        <taxon>Entomortierella</taxon>
    </lineage>
</organism>
<dbReference type="Gene3D" id="1.20.1420.30">
    <property type="entry name" value="NCX, central ion-binding region"/>
    <property type="match status" value="1"/>
</dbReference>
<evidence type="ECO:0000256" key="6">
    <source>
        <dbReference type="ARBA" id="ARBA00023065"/>
    </source>
</evidence>